<evidence type="ECO:0000256" key="3">
    <source>
        <dbReference type="ARBA" id="ARBA00022833"/>
    </source>
</evidence>
<keyword evidence="2 4" id="KW-0863">Zinc-finger</keyword>
<dbReference type="Proteomes" id="UP001280121">
    <property type="component" value="Unassembled WGS sequence"/>
</dbReference>
<evidence type="ECO:0000313" key="7">
    <source>
        <dbReference type="Proteomes" id="UP001280121"/>
    </source>
</evidence>
<keyword evidence="3" id="KW-0862">Zinc</keyword>
<evidence type="ECO:0000259" key="5">
    <source>
        <dbReference type="PROSITE" id="PS50966"/>
    </source>
</evidence>
<organism evidence="6 7">
    <name type="scientific">Dipteronia dyeriana</name>
    <dbReference type="NCBI Taxonomy" id="168575"/>
    <lineage>
        <taxon>Eukaryota</taxon>
        <taxon>Viridiplantae</taxon>
        <taxon>Streptophyta</taxon>
        <taxon>Embryophyta</taxon>
        <taxon>Tracheophyta</taxon>
        <taxon>Spermatophyta</taxon>
        <taxon>Magnoliopsida</taxon>
        <taxon>eudicotyledons</taxon>
        <taxon>Gunneridae</taxon>
        <taxon>Pentapetalae</taxon>
        <taxon>rosids</taxon>
        <taxon>malvids</taxon>
        <taxon>Sapindales</taxon>
        <taxon>Sapindaceae</taxon>
        <taxon>Hippocastanoideae</taxon>
        <taxon>Acereae</taxon>
        <taxon>Dipteronia</taxon>
    </lineage>
</organism>
<dbReference type="InterPro" id="IPR006564">
    <property type="entry name" value="Znf_PMZ"/>
</dbReference>
<dbReference type="EMBL" id="JANJYI010000001">
    <property type="protein sequence ID" value="KAK2664858.1"/>
    <property type="molecule type" value="Genomic_DNA"/>
</dbReference>
<accession>A0AAE0CVZ3</accession>
<dbReference type="AlphaFoldDB" id="A0AAE0CVZ3"/>
<feature type="domain" description="SWIM-type" evidence="5">
    <location>
        <begin position="33"/>
        <end position="74"/>
    </location>
</feature>
<dbReference type="GO" id="GO:0008270">
    <property type="term" value="F:zinc ion binding"/>
    <property type="evidence" value="ECO:0007669"/>
    <property type="project" value="UniProtKB-KW"/>
</dbReference>
<gene>
    <name evidence="6" type="ORF">Ddye_003432</name>
</gene>
<evidence type="ECO:0000313" key="6">
    <source>
        <dbReference type="EMBL" id="KAK2664858.1"/>
    </source>
</evidence>
<sequence length="144" mass="16486">MRSQLTNAAHAEILERISECNHMTVSHVDWNIFLVKLQGDQWTVNLLEKTCTCKVFDLDHLPCAHALAAARERNLDYTSLCADYYKEEVIVDAYSTSIMLVGHPHTWVIPPDIRNRVVLTPDIRTQTGRSRRSLILSVSERPSR</sequence>
<dbReference type="PROSITE" id="PS50966">
    <property type="entry name" value="ZF_SWIM"/>
    <property type="match status" value="1"/>
</dbReference>
<reference evidence="6" key="1">
    <citation type="journal article" date="2023" name="Plant J.">
        <title>Genome sequences and population genomics provide insights into the demographic history, inbreeding, and mutation load of two 'living fossil' tree species of Dipteronia.</title>
        <authorList>
            <person name="Feng Y."/>
            <person name="Comes H.P."/>
            <person name="Chen J."/>
            <person name="Zhu S."/>
            <person name="Lu R."/>
            <person name="Zhang X."/>
            <person name="Li P."/>
            <person name="Qiu J."/>
            <person name="Olsen K.M."/>
            <person name="Qiu Y."/>
        </authorList>
    </citation>
    <scope>NUCLEOTIDE SEQUENCE</scope>
    <source>
        <strain evidence="6">KIB01</strain>
    </source>
</reference>
<protein>
    <recommendedName>
        <fullName evidence="5">SWIM-type domain-containing protein</fullName>
    </recommendedName>
</protein>
<evidence type="ECO:0000256" key="4">
    <source>
        <dbReference type="PROSITE-ProRule" id="PRU00325"/>
    </source>
</evidence>
<evidence type="ECO:0000256" key="1">
    <source>
        <dbReference type="ARBA" id="ARBA00022723"/>
    </source>
</evidence>
<comment type="caution">
    <text evidence="6">The sequence shown here is derived from an EMBL/GenBank/DDBJ whole genome shotgun (WGS) entry which is preliminary data.</text>
</comment>
<name>A0AAE0CVZ3_9ROSI</name>
<proteinExistence type="predicted"/>
<dbReference type="Pfam" id="PF04434">
    <property type="entry name" value="SWIM"/>
    <property type="match status" value="1"/>
</dbReference>
<dbReference type="SMART" id="SM00575">
    <property type="entry name" value="ZnF_PMZ"/>
    <property type="match status" value="1"/>
</dbReference>
<dbReference type="InterPro" id="IPR007527">
    <property type="entry name" value="Znf_SWIM"/>
</dbReference>
<evidence type="ECO:0000256" key="2">
    <source>
        <dbReference type="ARBA" id="ARBA00022771"/>
    </source>
</evidence>
<keyword evidence="7" id="KW-1185">Reference proteome</keyword>
<keyword evidence="1" id="KW-0479">Metal-binding</keyword>